<dbReference type="PANTHER" id="PTHR24421">
    <property type="entry name" value="NITRATE/NITRITE SENSOR PROTEIN NARX-RELATED"/>
    <property type="match status" value="1"/>
</dbReference>
<name>A0A3S0WHD2_9BACI</name>
<proteinExistence type="predicted"/>
<keyword evidence="12" id="KW-1185">Reference proteome</keyword>
<comment type="catalytic activity">
    <reaction evidence="1">
        <text>ATP + protein L-histidine = ADP + protein N-phospho-L-histidine.</text>
        <dbReference type="EC" id="2.7.13.3"/>
    </reaction>
</comment>
<dbReference type="EC" id="2.7.13.3" evidence="2"/>
<evidence type="ECO:0000256" key="3">
    <source>
        <dbReference type="ARBA" id="ARBA00022553"/>
    </source>
</evidence>
<dbReference type="InterPro" id="IPR036890">
    <property type="entry name" value="HATPase_C_sf"/>
</dbReference>
<evidence type="ECO:0000256" key="4">
    <source>
        <dbReference type="ARBA" id="ARBA00022679"/>
    </source>
</evidence>
<dbReference type="AlphaFoldDB" id="A0A3S0WHD2"/>
<evidence type="ECO:0000256" key="6">
    <source>
        <dbReference type="ARBA" id="ARBA00022777"/>
    </source>
</evidence>
<evidence type="ECO:0000256" key="9">
    <source>
        <dbReference type="SAM" id="Phobius"/>
    </source>
</evidence>
<evidence type="ECO:0000313" key="12">
    <source>
        <dbReference type="Proteomes" id="UP000287910"/>
    </source>
</evidence>
<evidence type="ECO:0000259" key="10">
    <source>
        <dbReference type="SMART" id="SM00387"/>
    </source>
</evidence>
<keyword evidence="6 11" id="KW-0418">Kinase</keyword>
<dbReference type="GO" id="GO:0000155">
    <property type="term" value="F:phosphorelay sensor kinase activity"/>
    <property type="evidence" value="ECO:0007669"/>
    <property type="project" value="InterPro"/>
</dbReference>
<accession>A0A3S0WHD2</accession>
<gene>
    <name evidence="11" type="ORF">EK386_05795</name>
</gene>
<keyword evidence="9" id="KW-0472">Membrane</keyword>
<feature type="transmembrane region" description="Helical" evidence="9">
    <location>
        <begin position="12"/>
        <end position="32"/>
    </location>
</feature>
<keyword evidence="7" id="KW-0067">ATP-binding</keyword>
<evidence type="ECO:0000256" key="2">
    <source>
        <dbReference type="ARBA" id="ARBA00012438"/>
    </source>
</evidence>
<dbReference type="InterPro" id="IPR050482">
    <property type="entry name" value="Sensor_HK_TwoCompSys"/>
</dbReference>
<dbReference type="Proteomes" id="UP000287910">
    <property type="component" value="Unassembled WGS sequence"/>
</dbReference>
<feature type="transmembrane region" description="Helical" evidence="9">
    <location>
        <begin position="138"/>
        <end position="158"/>
    </location>
</feature>
<keyword evidence="8" id="KW-0902">Two-component regulatory system</keyword>
<protein>
    <recommendedName>
        <fullName evidence="2">histidine kinase</fullName>
        <ecNumber evidence="2">2.7.13.3</ecNumber>
    </recommendedName>
</protein>
<dbReference type="GO" id="GO:0016020">
    <property type="term" value="C:membrane"/>
    <property type="evidence" value="ECO:0007669"/>
    <property type="project" value="InterPro"/>
</dbReference>
<dbReference type="EMBL" id="RYYR01000006">
    <property type="protein sequence ID" value="RUL54676.1"/>
    <property type="molecule type" value="Genomic_DNA"/>
</dbReference>
<keyword evidence="9" id="KW-1133">Transmembrane helix</keyword>
<keyword evidence="3" id="KW-0597">Phosphoprotein</keyword>
<dbReference type="PANTHER" id="PTHR24421:SF10">
    <property type="entry name" value="NITRATE_NITRITE SENSOR PROTEIN NARQ"/>
    <property type="match status" value="1"/>
</dbReference>
<sequence>MEHKKVWMWIDWLIFSLRCGWYGTGLIYYYVYRDKLGDLTYIEFALFASIGFFIPLIFWNPKYTNTTRYVVTELLISGGFSILINNILNINLSTSVILMTVLMSGYLLTKDMARWAIPFFIILLPANRYWTIGSMFSFFLQYVDVLLFFGIGLGFNVITKSQKRYKKLLYENMKQYELIQQQNKALEHYASQVEKYALLEERNRMARDLHDSIGHHFTSVTMGLDAISYMIKVDSKMAEEKIANLADVAREGLTEVRRTIHQIASSDEEIPLLKQLETVVSGFGEYTNTMSSFKSAGQEPIILPHKKLAVIRFVQECLTNAKRHGNATLIKVEVHFKEEFMQIIVENNGKKIDNLQFGFGLSSMKNRLEELNGLLEIKIHDIEGVRVICTLPIGGKHEKDQAITR</sequence>
<feature type="transmembrane region" description="Helical" evidence="9">
    <location>
        <begin position="38"/>
        <end position="59"/>
    </location>
</feature>
<dbReference type="InterPro" id="IPR003594">
    <property type="entry name" value="HATPase_dom"/>
</dbReference>
<comment type="caution">
    <text evidence="11">The sequence shown here is derived from an EMBL/GenBank/DDBJ whole genome shotgun (WGS) entry which is preliminary data.</text>
</comment>
<keyword evidence="4" id="KW-0808">Transferase</keyword>
<dbReference type="InterPro" id="IPR011712">
    <property type="entry name" value="Sig_transdc_His_kin_sub3_dim/P"/>
</dbReference>
<dbReference type="CDD" id="cd16917">
    <property type="entry name" value="HATPase_UhpB-NarQ-NarX-like"/>
    <property type="match status" value="1"/>
</dbReference>
<organism evidence="11 12">
    <name type="scientific">Lysinibacillus antri</name>
    <dbReference type="NCBI Taxonomy" id="2498145"/>
    <lineage>
        <taxon>Bacteria</taxon>
        <taxon>Bacillati</taxon>
        <taxon>Bacillota</taxon>
        <taxon>Bacilli</taxon>
        <taxon>Bacillales</taxon>
        <taxon>Bacillaceae</taxon>
        <taxon>Lysinibacillus</taxon>
    </lineage>
</organism>
<reference evidence="11 12" key="1">
    <citation type="submission" date="2018-12" db="EMBL/GenBank/DDBJ databases">
        <title>Lysinibacillus antri sp. nov., isolated from a cave soil.</title>
        <authorList>
            <person name="Narsing Rao M.P."/>
            <person name="Zhang H."/>
            <person name="Dong Z.-Y."/>
            <person name="Niu X.-K."/>
            <person name="Zhang K."/>
            <person name="Fang B.-Z."/>
            <person name="Kang Y.-Q."/>
            <person name="Xiao M."/>
            <person name="Li W.-J."/>
        </authorList>
    </citation>
    <scope>NUCLEOTIDE SEQUENCE [LARGE SCALE GENOMIC DNA]</scope>
    <source>
        <strain evidence="11 12">SYSU K30002</strain>
    </source>
</reference>
<keyword evidence="9" id="KW-0812">Transmembrane</keyword>
<dbReference type="Pfam" id="PF07730">
    <property type="entry name" value="HisKA_3"/>
    <property type="match status" value="1"/>
</dbReference>
<feature type="domain" description="Histidine kinase/HSP90-like ATPase" evidence="10">
    <location>
        <begin position="305"/>
        <end position="395"/>
    </location>
</feature>
<dbReference type="Gene3D" id="3.30.565.10">
    <property type="entry name" value="Histidine kinase-like ATPase, C-terminal domain"/>
    <property type="match status" value="1"/>
</dbReference>
<dbReference type="SUPFAM" id="SSF55874">
    <property type="entry name" value="ATPase domain of HSP90 chaperone/DNA topoisomerase II/histidine kinase"/>
    <property type="match status" value="1"/>
</dbReference>
<keyword evidence="5" id="KW-0547">Nucleotide-binding</keyword>
<dbReference type="SMART" id="SM00387">
    <property type="entry name" value="HATPase_c"/>
    <property type="match status" value="1"/>
</dbReference>
<dbReference type="RefSeq" id="WP_126658095.1">
    <property type="nucleotide sequence ID" value="NZ_RYYR01000006.1"/>
</dbReference>
<evidence type="ECO:0000256" key="7">
    <source>
        <dbReference type="ARBA" id="ARBA00022840"/>
    </source>
</evidence>
<dbReference type="Gene3D" id="1.20.5.1930">
    <property type="match status" value="1"/>
</dbReference>
<evidence type="ECO:0000256" key="8">
    <source>
        <dbReference type="ARBA" id="ARBA00023012"/>
    </source>
</evidence>
<evidence type="ECO:0000313" key="11">
    <source>
        <dbReference type="EMBL" id="RUL54676.1"/>
    </source>
</evidence>
<feature type="transmembrane region" description="Helical" evidence="9">
    <location>
        <begin position="90"/>
        <end position="108"/>
    </location>
</feature>
<dbReference type="GO" id="GO:0046983">
    <property type="term" value="F:protein dimerization activity"/>
    <property type="evidence" value="ECO:0007669"/>
    <property type="project" value="InterPro"/>
</dbReference>
<dbReference type="GO" id="GO:0005524">
    <property type="term" value="F:ATP binding"/>
    <property type="evidence" value="ECO:0007669"/>
    <property type="project" value="UniProtKB-KW"/>
</dbReference>
<evidence type="ECO:0000256" key="5">
    <source>
        <dbReference type="ARBA" id="ARBA00022741"/>
    </source>
</evidence>
<evidence type="ECO:0000256" key="1">
    <source>
        <dbReference type="ARBA" id="ARBA00000085"/>
    </source>
</evidence>
<feature type="transmembrane region" description="Helical" evidence="9">
    <location>
        <begin position="115"/>
        <end position="132"/>
    </location>
</feature>
<dbReference type="Pfam" id="PF02518">
    <property type="entry name" value="HATPase_c"/>
    <property type="match status" value="1"/>
</dbReference>